<reference evidence="1 2" key="1">
    <citation type="submission" date="2022-03" db="EMBL/GenBank/DDBJ databases">
        <title>Isotopic signatures of nitrous oxide derived from detoxification processes.</title>
        <authorList>
            <person name="Behrendt U."/>
            <person name="Buchen C."/>
            <person name="Well R."/>
            <person name="Ulrich A."/>
            <person name="Rohe L."/>
            <person name="Kolb S."/>
            <person name="Schloter M."/>
            <person name="Horn M.A."/>
            <person name="Augustin J."/>
        </authorList>
    </citation>
    <scope>NUCLEOTIDE SEQUENCE [LARGE SCALE GENOMIC DNA]</scope>
    <source>
        <strain evidence="1 2">S4-C24</strain>
    </source>
</reference>
<sequence>MAVSQPMARIGISGWRYPRWRGTFYPKSLPQHRELEYASGHLNSVEINGTFYSLQRPSSFRRWREETPPGFVFSVKGGRYITHLKGLKDVHEALANFYASGVLGLGDKLGPFLWQLPERATYDAGVMEKFLAQLPRSTQTAAALAAEHTDLMKDRTWIPDDGADRPLRHAVEIRSTTFIAEEFYDQLRRHNAALVLADSAGKWPMLHEITADFIYVRLHGKDELYAGGYPDSDLDRLATAVSGWLSGSGCPDGAGRDAYLYFDNDAKVHAPFNALGLAERLGPPQTYSLPPEASK</sequence>
<evidence type="ECO:0000313" key="1">
    <source>
        <dbReference type="EMBL" id="UNK45819.1"/>
    </source>
</evidence>
<accession>A0ABY3W6C6</accession>
<organism evidence="1 2">
    <name type="scientific">Arthrobacter sulfonylureivorans</name>
    <dbReference type="NCBI Taxonomy" id="2486855"/>
    <lineage>
        <taxon>Bacteria</taxon>
        <taxon>Bacillati</taxon>
        <taxon>Actinomycetota</taxon>
        <taxon>Actinomycetes</taxon>
        <taxon>Micrococcales</taxon>
        <taxon>Micrococcaceae</taxon>
        <taxon>Arthrobacter</taxon>
    </lineage>
</organism>
<dbReference type="SUPFAM" id="SSF117396">
    <property type="entry name" value="TM1631-like"/>
    <property type="match status" value="1"/>
</dbReference>
<protein>
    <submittedName>
        <fullName evidence="1">DUF72 domain-containing protein</fullName>
    </submittedName>
</protein>
<name>A0ABY3W6C6_9MICC</name>
<dbReference type="InterPro" id="IPR002763">
    <property type="entry name" value="DUF72"/>
</dbReference>
<dbReference type="InterPro" id="IPR036520">
    <property type="entry name" value="UPF0759_sf"/>
</dbReference>
<dbReference type="PANTHER" id="PTHR30348:SF4">
    <property type="entry name" value="DUF72 DOMAIN-CONTAINING PROTEIN"/>
    <property type="match status" value="1"/>
</dbReference>
<dbReference type="Gene3D" id="3.20.20.410">
    <property type="entry name" value="Protein of unknown function UPF0759"/>
    <property type="match status" value="1"/>
</dbReference>
<dbReference type="RefSeq" id="WP_241913987.1">
    <property type="nucleotide sequence ID" value="NZ_CP093326.1"/>
</dbReference>
<dbReference type="Pfam" id="PF01904">
    <property type="entry name" value="DUF72"/>
    <property type="match status" value="1"/>
</dbReference>
<dbReference type="PANTHER" id="PTHR30348">
    <property type="entry name" value="UNCHARACTERIZED PROTEIN YECE"/>
    <property type="match status" value="1"/>
</dbReference>
<gene>
    <name evidence="1" type="ORF">MNQ99_00015</name>
</gene>
<proteinExistence type="predicted"/>
<dbReference type="Proteomes" id="UP000829069">
    <property type="component" value="Chromosome"/>
</dbReference>
<keyword evidence="2" id="KW-1185">Reference proteome</keyword>
<dbReference type="EMBL" id="CP093326">
    <property type="protein sequence ID" value="UNK45819.1"/>
    <property type="molecule type" value="Genomic_DNA"/>
</dbReference>
<evidence type="ECO:0000313" key="2">
    <source>
        <dbReference type="Proteomes" id="UP000829069"/>
    </source>
</evidence>